<dbReference type="AlphaFoldDB" id="A4X6L7"/>
<dbReference type="InterPro" id="IPR056470">
    <property type="entry name" value="BesD/HalB-like"/>
</dbReference>
<dbReference type="GO" id="GO:0016491">
    <property type="term" value="F:oxidoreductase activity"/>
    <property type="evidence" value="ECO:0007669"/>
    <property type="project" value="UniProtKB-KW"/>
</dbReference>
<organism evidence="3 4">
    <name type="scientific">Salinispora tropica (strain ATCC BAA-916 / DSM 44818 / JCM 13857 / NBRC 105044 / CNB-440)</name>
    <dbReference type="NCBI Taxonomy" id="369723"/>
    <lineage>
        <taxon>Bacteria</taxon>
        <taxon>Bacillati</taxon>
        <taxon>Actinomycetota</taxon>
        <taxon>Actinomycetes</taxon>
        <taxon>Micromonosporales</taxon>
        <taxon>Micromonosporaceae</taxon>
        <taxon>Salinispora</taxon>
    </lineage>
</organism>
<accession>A4X6L7</accession>
<keyword evidence="4" id="KW-1185">Reference proteome</keyword>
<evidence type="ECO:0000313" key="3">
    <source>
        <dbReference type="EMBL" id="ABP54517.1"/>
    </source>
</evidence>
<dbReference type="STRING" id="369723.Strop_2065"/>
<keyword evidence="1" id="KW-0560">Oxidoreductase</keyword>
<dbReference type="HOGENOM" id="CLU_074949_0_0_11"/>
<evidence type="ECO:0000259" key="2">
    <source>
        <dbReference type="PROSITE" id="PS51471"/>
    </source>
</evidence>
<dbReference type="KEGG" id="stp:Strop_2065"/>
<keyword evidence="1" id="KW-0479">Metal-binding</keyword>
<dbReference type="Pfam" id="PF23169">
    <property type="entry name" value="HalD"/>
    <property type="match status" value="1"/>
</dbReference>
<dbReference type="RefSeq" id="WP_011905947.1">
    <property type="nucleotide sequence ID" value="NC_009380.1"/>
</dbReference>
<proteinExistence type="inferred from homology"/>
<comment type="similarity">
    <text evidence="1">Belongs to the iron/ascorbate-dependent oxidoreductase family.</text>
</comment>
<dbReference type="Proteomes" id="UP000000235">
    <property type="component" value="Chromosome"/>
</dbReference>
<name>A4X6L7_SALTO</name>
<feature type="domain" description="Fe2OG dioxygenase" evidence="2">
    <location>
        <begin position="134"/>
        <end position="245"/>
    </location>
</feature>
<keyword evidence="1" id="KW-0408">Iron</keyword>
<reference evidence="4" key="1">
    <citation type="journal article" date="2007" name="Proc. Natl. Acad. Sci. U.S.A.">
        <title>Genome sequencing reveals complex secondary metabolome in the marine actinomycete Salinispora tropica.</title>
        <authorList>
            <person name="Udwary D.W."/>
            <person name="Zeigler L."/>
            <person name="Asolkar R.N."/>
            <person name="Singan V."/>
            <person name="Lapidus A."/>
            <person name="Fenical W."/>
            <person name="Jensen P.R."/>
            <person name="Moore B.S."/>
        </authorList>
    </citation>
    <scope>NUCLEOTIDE SEQUENCE [LARGE SCALE GENOMIC DNA]</scope>
    <source>
        <strain evidence="4">ATCC BAA-916 / DSM 44818 / CNB-440</strain>
    </source>
</reference>
<dbReference type="EMBL" id="CP000667">
    <property type="protein sequence ID" value="ABP54517.1"/>
    <property type="molecule type" value="Genomic_DNA"/>
</dbReference>
<dbReference type="PATRIC" id="fig|369723.5.peg.2118"/>
<dbReference type="GO" id="GO:0046872">
    <property type="term" value="F:metal ion binding"/>
    <property type="evidence" value="ECO:0007669"/>
    <property type="project" value="UniProtKB-KW"/>
</dbReference>
<sequence>MHDVDTARYPLAAPGSDAWERVVTKTRTDLRTHGCSVLPEFIRPSSWETLRREGTTVAPSAYYDVTETNVYNIKLDADLPAEHPGRIIMRRGNAFVPRDLIPTDSLIHRLYRDPSFVRFVAACFELPALHELADPLSGLVLNVVQPGMEHPWHFDLNEFTVSLLTQEPEEGGVFEYCPNIRSAGAENFDAVRSVLTGTDRAPVRAQTLRPGDLQLFKGRYALHRVSAVHGDTARHTAIFAYSQRPGVTGSVTRTRQLFGRVLPTHRDAERHAVRVDQLLD</sequence>
<dbReference type="eggNOG" id="COG3128">
    <property type="taxonomic scope" value="Bacteria"/>
</dbReference>
<dbReference type="InterPro" id="IPR005123">
    <property type="entry name" value="Oxoglu/Fe-dep_dioxygenase_dom"/>
</dbReference>
<protein>
    <recommendedName>
        <fullName evidence="2">Fe2OG dioxygenase domain-containing protein</fullName>
    </recommendedName>
</protein>
<dbReference type="PROSITE" id="PS51471">
    <property type="entry name" value="FE2OG_OXY"/>
    <property type="match status" value="1"/>
</dbReference>
<evidence type="ECO:0000313" key="4">
    <source>
        <dbReference type="Proteomes" id="UP000000235"/>
    </source>
</evidence>
<dbReference type="SUPFAM" id="SSF51197">
    <property type="entry name" value="Clavaminate synthase-like"/>
    <property type="match status" value="1"/>
</dbReference>
<gene>
    <name evidence="3" type="ordered locus">Strop_2065</name>
</gene>
<evidence type="ECO:0000256" key="1">
    <source>
        <dbReference type="RuleBase" id="RU003682"/>
    </source>
</evidence>